<evidence type="ECO:0000313" key="2">
    <source>
        <dbReference type="EMBL" id="OMO92836.1"/>
    </source>
</evidence>
<evidence type="ECO:0000259" key="1">
    <source>
        <dbReference type="SMART" id="SM00579"/>
    </source>
</evidence>
<comment type="caution">
    <text evidence="2">The sequence shown here is derived from an EMBL/GenBank/DDBJ whole genome shotgun (WGS) entry which is preliminary data.</text>
</comment>
<dbReference type="Pfam" id="PF24758">
    <property type="entry name" value="LRR_At5g56370"/>
    <property type="match status" value="1"/>
</dbReference>
<dbReference type="AlphaFoldDB" id="A0A1R3JDD5"/>
<dbReference type="SUPFAM" id="SSF52047">
    <property type="entry name" value="RNI-like"/>
    <property type="match status" value="1"/>
</dbReference>
<name>A0A1R3JDD5_9ROSI</name>
<gene>
    <name evidence="2" type="ORF">COLO4_17309</name>
</gene>
<accession>A0A1R3JDD5</accession>
<dbReference type="PANTHER" id="PTHR31900:SF30">
    <property type="entry name" value="SUPERFAMILY PROTEIN, PUTATIVE-RELATED"/>
    <property type="match status" value="1"/>
</dbReference>
<dbReference type="InterPro" id="IPR055411">
    <property type="entry name" value="LRR_FXL15/At3g58940/PEG3-like"/>
</dbReference>
<dbReference type="OrthoDB" id="1001574at2759"/>
<dbReference type="Proteomes" id="UP000187203">
    <property type="component" value="Unassembled WGS sequence"/>
</dbReference>
<dbReference type="InterPro" id="IPR006566">
    <property type="entry name" value="FBD"/>
</dbReference>
<reference evidence="3" key="1">
    <citation type="submission" date="2013-09" db="EMBL/GenBank/DDBJ databases">
        <title>Corchorus olitorius genome sequencing.</title>
        <authorList>
            <person name="Alam M."/>
            <person name="Haque M.S."/>
            <person name="Islam M.S."/>
            <person name="Emdad E.M."/>
            <person name="Islam M.M."/>
            <person name="Ahmed B."/>
            <person name="Halim A."/>
            <person name="Hossen Q.M.M."/>
            <person name="Hossain M.Z."/>
            <person name="Ahmed R."/>
            <person name="Khan M.M."/>
            <person name="Islam R."/>
            <person name="Rashid M.M."/>
            <person name="Khan S.A."/>
            <person name="Rahman M.S."/>
            <person name="Alam M."/>
            <person name="Yahiya A.S."/>
            <person name="Khan M.S."/>
            <person name="Azam M.S."/>
            <person name="Haque T."/>
            <person name="Lashkar M.Z.H."/>
            <person name="Akhand A.I."/>
            <person name="Morshed G."/>
            <person name="Roy S."/>
            <person name="Uddin K.S."/>
            <person name="Rabeya T."/>
            <person name="Hossain A.S."/>
            <person name="Chowdhury A."/>
            <person name="Snigdha A.R."/>
            <person name="Mortoza M.S."/>
            <person name="Matin S.A."/>
            <person name="Hoque S.M.E."/>
            <person name="Islam M.K."/>
            <person name="Roy D.K."/>
            <person name="Haider R."/>
            <person name="Moosa M.M."/>
            <person name="Elias S.M."/>
            <person name="Hasan A.M."/>
            <person name="Jahan S."/>
            <person name="Shafiuddin M."/>
            <person name="Mahmood N."/>
            <person name="Shommy N.S."/>
        </authorList>
    </citation>
    <scope>NUCLEOTIDE SEQUENCE [LARGE SCALE GENOMIC DNA]</scope>
    <source>
        <strain evidence="3">cv. O-4</strain>
    </source>
</reference>
<keyword evidence="3" id="KW-1185">Reference proteome</keyword>
<dbReference type="InterPro" id="IPR050232">
    <property type="entry name" value="FBL13/AtMIF1-like"/>
</dbReference>
<protein>
    <recommendedName>
        <fullName evidence="1">FBD domain-containing protein</fullName>
    </recommendedName>
</protein>
<dbReference type="EMBL" id="AWUE01016326">
    <property type="protein sequence ID" value="OMO92836.1"/>
    <property type="molecule type" value="Genomic_DNA"/>
</dbReference>
<dbReference type="Pfam" id="PF08387">
    <property type="entry name" value="FBD"/>
    <property type="match status" value="1"/>
</dbReference>
<organism evidence="2 3">
    <name type="scientific">Corchorus olitorius</name>
    <dbReference type="NCBI Taxonomy" id="93759"/>
    <lineage>
        <taxon>Eukaryota</taxon>
        <taxon>Viridiplantae</taxon>
        <taxon>Streptophyta</taxon>
        <taxon>Embryophyta</taxon>
        <taxon>Tracheophyta</taxon>
        <taxon>Spermatophyta</taxon>
        <taxon>Magnoliopsida</taxon>
        <taxon>eudicotyledons</taxon>
        <taxon>Gunneridae</taxon>
        <taxon>Pentapetalae</taxon>
        <taxon>rosids</taxon>
        <taxon>malvids</taxon>
        <taxon>Malvales</taxon>
        <taxon>Malvaceae</taxon>
        <taxon>Grewioideae</taxon>
        <taxon>Apeibeae</taxon>
        <taxon>Corchorus</taxon>
    </lineage>
</organism>
<feature type="domain" description="FBD" evidence="1">
    <location>
        <begin position="288"/>
        <end position="359"/>
    </location>
</feature>
<dbReference type="Gene3D" id="3.80.10.10">
    <property type="entry name" value="Ribonuclease Inhibitor"/>
    <property type="match status" value="1"/>
</dbReference>
<dbReference type="InterPro" id="IPR032675">
    <property type="entry name" value="LRR_dom_sf"/>
</dbReference>
<dbReference type="SMART" id="SM00579">
    <property type="entry name" value="FBD"/>
    <property type="match status" value="1"/>
</dbReference>
<sequence length="372" mass="42961">MSKAQSISKFSFDWSFISELDEGFLRTWINAAVRRNVQELSLNFFSPILCFCSLERLFACKTLVSLQLGLRIYFDVPANIHLPCLRILELLKLKYLNDDSLRRLISSSPVLEDLKVVRTLDDNIVTLDINVPSLKRITVVCCACPFYDGFIDPRCKLLIKAPLLERIDFTGEGYSDYLIEGASNLAEAKIKIISKWLHEHQFFKLLKVFANVRFLCLVPSSIWSVCPPKAKFPMFHNLVRLDIQCCCVYRHGFMALLEYSDNLEQLVYHNVELHQGKCDRALVGSVPKCVSMRLKSINFRRLSFNVCAWTLPRYFLRNAKFLKQMKIGISSRLKKNRRLHLGNLLKYPRASVACEIGFFRESTKKEINLGPE</sequence>
<dbReference type="PANTHER" id="PTHR31900">
    <property type="entry name" value="F-BOX/RNI SUPERFAMILY PROTEIN-RELATED"/>
    <property type="match status" value="1"/>
</dbReference>
<proteinExistence type="predicted"/>
<evidence type="ECO:0000313" key="3">
    <source>
        <dbReference type="Proteomes" id="UP000187203"/>
    </source>
</evidence>